<sequence length="77" mass="8060">QTVCVGGAEHPCYKIAYFHDVSSRALCSGAVGGAKGEGTISDGDFWIGLTRVGAADNTLTPCSDLYQWTDGSVATFR</sequence>
<comment type="caution">
    <text evidence="1">The sequence shown here is derived from an EMBL/GenBank/DDBJ whole genome shotgun (WGS) entry which is preliminary data.</text>
</comment>
<feature type="non-terminal residue" evidence="1">
    <location>
        <position position="1"/>
    </location>
</feature>
<keyword evidence="2" id="KW-1185">Reference proteome</keyword>
<gene>
    <name evidence="1" type="ORF">GOODEAATRI_033689</name>
</gene>
<dbReference type="EMBL" id="JAHRIO010027273">
    <property type="protein sequence ID" value="MEQ2166943.1"/>
    <property type="molecule type" value="Genomic_DNA"/>
</dbReference>
<protein>
    <submittedName>
        <fullName evidence="1">Uncharacterized protein</fullName>
    </submittedName>
</protein>
<dbReference type="Proteomes" id="UP001476798">
    <property type="component" value="Unassembled WGS sequence"/>
</dbReference>
<organism evidence="1 2">
    <name type="scientific">Goodea atripinnis</name>
    <dbReference type="NCBI Taxonomy" id="208336"/>
    <lineage>
        <taxon>Eukaryota</taxon>
        <taxon>Metazoa</taxon>
        <taxon>Chordata</taxon>
        <taxon>Craniata</taxon>
        <taxon>Vertebrata</taxon>
        <taxon>Euteleostomi</taxon>
        <taxon>Actinopterygii</taxon>
        <taxon>Neopterygii</taxon>
        <taxon>Teleostei</taxon>
        <taxon>Neoteleostei</taxon>
        <taxon>Acanthomorphata</taxon>
        <taxon>Ovalentaria</taxon>
        <taxon>Atherinomorphae</taxon>
        <taxon>Cyprinodontiformes</taxon>
        <taxon>Goodeidae</taxon>
        <taxon>Goodea</taxon>
    </lineage>
</organism>
<accession>A0ABV0N6B8</accession>
<proteinExistence type="predicted"/>
<reference evidence="1 2" key="1">
    <citation type="submission" date="2021-06" db="EMBL/GenBank/DDBJ databases">
        <authorList>
            <person name="Palmer J.M."/>
        </authorList>
    </citation>
    <scope>NUCLEOTIDE SEQUENCE [LARGE SCALE GENOMIC DNA]</scope>
    <source>
        <strain evidence="1 2">GA_2019</strain>
        <tissue evidence="1">Muscle</tissue>
    </source>
</reference>
<evidence type="ECO:0000313" key="2">
    <source>
        <dbReference type="Proteomes" id="UP001476798"/>
    </source>
</evidence>
<evidence type="ECO:0000313" key="1">
    <source>
        <dbReference type="EMBL" id="MEQ2166943.1"/>
    </source>
</evidence>
<name>A0ABV0N6B8_9TELE</name>